<accession>A0A834KC50</accession>
<dbReference type="AlphaFoldDB" id="A0A834KC50"/>
<feature type="region of interest" description="Disordered" evidence="1">
    <location>
        <begin position="218"/>
        <end position="260"/>
    </location>
</feature>
<protein>
    <submittedName>
        <fullName evidence="2">Uncharacterized protein</fullName>
    </submittedName>
</protein>
<proteinExistence type="predicted"/>
<name>A0A834KC50_VESGE</name>
<keyword evidence="3" id="KW-1185">Reference proteome</keyword>
<dbReference type="Gene3D" id="1.20.120.1250">
    <property type="entry name" value="Sulfhydryl oxidase R596, ORFan domain"/>
    <property type="match status" value="2"/>
</dbReference>
<evidence type="ECO:0000313" key="2">
    <source>
        <dbReference type="EMBL" id="KAF7403840.1"/>
    </source>
</evidence>
<sequence>MAKTKSSEVEEGSMGFKDKQKALDTLKFLDERDISYQYHVITSFVSRVKRTLQITKDEEKLSNLRDALKVFEDWLTDYKENNRGKENLAYLPIETIKAYRSLAKRYDVIDDDFYVAYKKEKGDYKNLRTSKLQNNGITWDIERNRRLKDIVANIKERNIQWYETDIGDLRGLPTKEHVRCIMLGYSPDPTKLKKLMADVASKIGVIDDIDMEVEEEIAKKTTKRSHDKNTSSSESESSEPDRKVAKLSSDVEGERKEDSGFSFKDKEKALQSIKSLEGRDLSYQYHAIAGLIKRAERVISCTKDIKKIKNMKEAVQVFEDWITDYNVNGRSQDNFNYLSIDVIRAFEPLAKKYDIEDKGILKAYEEVDGDYKKLRTLQVPESDLTWDKKRNKFLREFVDRMKEEDISWFETDGDLQSLPTKEHARCIMWAYSPDPTKLKKLVSVVIEKLASTV</sequence>
<evidence type="ECO:0000313" key="3">
    <source>
        <dbReference type="Proteomes" id="UP000617340"/>
    </source>
</evidence>
<comment type="caution">
    <text evidence="2">The sequence shown here is derived from an EMBL/GenBank/DDBJ whole genome shotgun (WGS) entry which is preliminary data.</text>
</comment>
<gene>
    <name evidence="2" type="ORF">HZH68_006634</name>
</gene>
<dbReference type="Proteomes" id="UP000617340">
    <property type="component" value="Unassembled WGS sequence"/>
</dbReference>
<dbReference type="EMBL" id="JACSDZ010000005">
    <property type="protein sequence ID" value="KAF7403840.1"/>
    <property type="molecule type" value="Genomic_DNA"/>
</dbReference>
<evidence type="ECO:0000256" key="1">
    <source>
        <dbReference type="SAM" id="MobiDB-lite"/>
    </source>
</evidence>
<organism evidence="2 3">
    <name type="scientific">Vespula germanica</name>
    <name type="common">German yellow jacket</name>
    <name type="synonym">Paravespula germanica</name>
    <dbReference type="NCBI Taxonomy" id="30212"/>
    <lineage>
        <taxon>Eukaryota</taxon>
        <taxon>Metazoa</taxon>
        <taxon>Ecdysozoa</taxon>
        <taxon>Arthropoda</taxon>
        <taxon>Hexapoda</taxon>
        <taxon>Insecta</taxon>
        <taxon>Pterygota</taxon>
        <taxon>Neoptera</taxon>
        <taxon>Endopterygota</taxon>
        <taxon>Hymenoptera</taxon>
        <taxon>Apocrita</taxon>
        <taxon>Aculeata</taxon>
        <taxon>Vespoidea</taxon>
        <taxon>Vespidae</taxon>
        <taxon>Vespinae</taxon>
        <taxon>Vespula</taxon>
    </lineage>
</organism>
<reference evidence="2" key="1">
    <citation type="journal article" date="2020" name="G3 (Bethesda)">
        <title>High-Quality Assemblies for Three Invasive Social Wasps from the &lt;i&gt;Vespula&lt;/i&gt; Genus.</title>
        <authorList>
            <person name="Harrop T.W.R."/>
            <person name="Guhlin J."/>
            <person name="McLaughlin G.M."/>
            <person name="Permina E."/>
            <person name="Stockwell P."/>
            <person name="Gilligan J."/>
            <person name="Le Lec M.F."/>
            <person name="Gruber M.A.M."/>
            <person name="Quinn O."/>
            <person name="Lovegrove M."/>
            <person name="Duncan E.J."/>
            <person name="Remnant E.J."/>
            <person name="Van Eeckhoven J."/>
            <person name="Graham B."/>
            <person name="Knapp R.A."/>
            <person name="Langford K.W."/>
            <person name="Kronenberg Z."/>
            <person name="Press M.O."/>
            <person name="Eacker S.M."/>
            <person name="Wilson-Rankin E.E."/>
            <person name="Purcell J."/>
            <person name="Lester P.J."/>
            <person name="Dearden P.K."/>
        </authorList>
    </citation>
    <scope>NUCLEOTIDE SEQUENCE</scope>
    <source>
        <strain evidence="2">Linc-1</strain>
    </source>
</reference>